<protein>
    <submittedName>
        <fullName evidence="2">Uncharacterized protein</fullName>
    </submittedName>
</protein>
<dbReference type="Proteomes" id="UP000078492">
    <property type="component" value="Unassembled WGS sequence"/>
</dbReference>
<organism evidence="2 3">
    <name type="scientific">Trachymyrmex cornetzi</name>
    <dbReference type="NCBI Taxonomy" id="471704"/>
    <lineage>
        <taxon>Eukaryota</taxon>
        <taxon>Metazoa</taxon>
        <taxon>Ecdysozoa</taxon>
        <taxon>Arthropoda</taxon>
        <taxon>Hexapoda</taxon>
        <taxon>Insecta</taxon>
        <taxon>Pterygota</taxon>
        <taxon>Neoptera</taxon>
        <taxon>Endopterygota</taxon>
        <taxon>Hymenoptera</taxon>
        <taxon>Apocrita</taxon>
        <taxon>Aculeata</taxon>
        <taxon>Formicoidea</taxon>
        <taxon>Formicidae</taxon>
        <taxon>Myrmicinae</taxon>
        <taxon>Trachymyrmex</taxon>
    </lineage>
</organism>
<accession>A0A195DPJ7</accession>
<name>A0A195DPJ7_9HYME</name>
<gene>
    <name evidence="2" type="ORF">ALC57_12954</name>
</gene>
<keyword evidence="3" id="KW-1185">Reference proteome</keyword>
<feature type="transmembrane region" description="Helical" evidence="1">
    <location>
        <begin position="233"/>
        <end position="251"/>
    </location>
</feature>
<dbReference type="STRING" id="471704.A0A195DPJ7"/>
<feature type="transmembrane region" description="Helical" evidence="1">
    <location>
        <begin position="263"/>
        <end position="281"/>
    </location>
</feature>
<evidence type="ECO:0000256" key="1">
    <source>
        <dbReference type="SAM" id="Phobius"/>
    </source>
</evidence>
<proteinExistence type="predicted"/>
<reference evidence="2 3" key="1">
    <citation type="submission" date="2015-09" db="EMBL/GenBank/DDBJ databases">
        <title>Trachymyrmex cornetzi WGS genome.</title>
        <authorList>
            <person name="Nygaard S."/>
            <person name="Hu H."/>
            <person name="Boomsma J."/>
            <person name="Zhang G."/>
        </authorList>
    </citation>
    <scope>NUCLEOTIDE SEQUENCE [LARGE SCALE GENOMIC DNA]</scope>
    <source>
        <strain evidence="2">Tcor2-1</strain>
        <tissue evidence="2">Whole body</tissue>
    </source>
</reference>
<evidence type="ECO:0000313" key="2">
    <source>
        <dbReference type="EMBL" id="KYN14845.1"/>
    </source>
</evidence>
<evidence type="ECO:0000313" key="3">
    <source>
        <dbReference type="Proteomes" id="UP000078492"/>
    </source>
</evidence>
<sequence length="307" mass="34878">MSCIGRFSDVYIGDAEVEDVCTFTEAVGCFSIYEVREKGLYIGRVLRIGSSKSFWLRCGYVIMKEKVKRLGDAIKDFFYYINVILAKGQNNVIERVYGQREGQRRDQHERFATDVSSSLRRRDCSLSSRGGGSRRLADDKRGSIRGNQVSEQISLNEPFEKNREKSCWVCEPAALASTSPITARLIDEYESSEAATAAACCILTVGPCCCTGTPAATGHLPADCELPRKLDGYFFFWAFSAAFVTLPWVSLKVTLKFMFIYKNLYIIIFFQKSYYYIVTWFQDTGLHATDRHRSNTTDLVDILKWQP</sequence>
<keyword evidence="1" id="KW-1133">Transmembrane helix</keyword>
<keyword evidence="1" id="KW-0812">Transmembrane</keyword>
<dbReference type="AlphaFoldDB" id="A0A195DPJ7"/>
<keyword evidence="1" id="KW-0472">Membrane</keyword>
<dbReference type="EMBL" id="KQ980653">
    <property type="protein sequence ID" value="KYN14845.1"/>
    <property type="molecule type" value="Genomic_DNA"/>
</dbReference>